<evidence type="ECO:0000259" key="3">
    <source>
        <dbReference type="Pfam" id="PF13194"/>
    </source>
</evidence>
<dbReference type="InterPro" id="IPR049177">
    <property type="entry name" value="MgtC_SapB_SrpB_YhiD_N"/>
</dbReference>
<keyword evidence="1" id="KW-0812">Transmembrane</keyword>
<dbReference type="EMBL" id="PHHF01000071">
    <property type="protein sequence ID" value="PTD17701.1"/>
    <property type="molecule type" value="Genomic_DNA"/>
</dbReference>
<dbReference type="PANTHER" id="PTHR39084:SF1">
    <property type="entry name" value="DUF4010 DOMAIN-CONTAINING PROTEIN"/>
    <property type="match status" value="1"/>
</dbReference>
<feature type="transmembrane region" description="Helical" evidence="1">
    <location>
        <begin position="317"/>
        <end position="335"/>
    </location>
</feature>
<feature type="transmembrane region" description="Helical" evidence="1">
    <location>
        <begin position="38"/>
        <end position="56"/>
    </location>
</feature>
<accession>A0A2T4HPI0</accession>
<evidence type="ECO:0000313" key="5">
    <source>
        <dbReference type="Proteomes" id="UP000241206"/>
    </source>
</evidence>
<dbReference type="Proteomes" id="UP000241206">
    <property type="component" value="Unassembled WGS sequence"/>
</dbReference>
<keyword evidence="5" id="KW-1185">Reference proteome</keyword>
<protein>
    <submittedName>
        <fullName evidence="4">Magnesium transporter MgtC</fullName>
    </submittedName>
</protein>
<dbReference type="RefSeq" id="WP_107395639.1">
    <property type="nucleotide sequence ID" value="NZ_PHHF01000071.1"/>
</dbReference>
<comment type="caution">
    <text evidence="4">The sequence shown here is derived from an EMBL/GenBank/DDBJ whole genome shotgun (WGS) entry which is preliminary data.</text>
</comment>
<keyword evidence="1" id="KW-1133">Transmembrane helix</keyword>
<dbReference type="AlphaFoldDB" id="A0A2T4HPI0"/>
<feature type="transmembrane region" description="Helical" evidence="1">
    <location>
        <begin position="121"/>
        <end position="139"/>
    </location>
</feature>
<dbReference type="InterPro" id="IPR025105">
    <property type="entry name" value="DUF4010"/>
</dbReference>
<organism evidence="4 5">
    <name type="scientific">Edaphosphingomonas fennica</name>
    <dbReference type="NCBI Taxonomy" id="114404"/>
    <lineage>
        <taxon>Bacteria</taxon>
        <taxon>Pseudomonadati</taxon>
        <taxon>Pseudomonadota</taxon>
        <taxon>Alphaproteobacteria</taxon>
        <taxon>Sphingomonadales</taxon>
        <taxon>Rhizorhabdaceae</taxon>
        <taxon>Edaphosphingomonas</taxon>
    </lineage>
</organism>
<feature type="transmembrane region" description="Helical" evidence="1">
    <location>
        <begin position="401"/>
        <end position="422"/>
    </location>
</feature>
<name>A0A2T4HPI0_9SPHN</name>
<sequence>MDDIELFRRMALAIAIGAAIGIERHWRERDEARGQRTAGLRTFTLIGMLGGAAGLIERDLTGQAAPTGLVLATFFLVLAGAVTLYQYRETQDEQSHSVTTVVAAMLTFALGALAMLGSMAVASAGGVALLTILSSREFLHRAMRRLRWAELRSAVILLALTFIVLPVVPADPIGPFGGISPARTLTLVIVLASISYGGYIAVRLLGSARGELVAGAVGGIVSSTAVTITNARRSATEAPDKASGEALAAGAVSAGAISFLRTALLVGTLASSLVPLLVAPLLAGAAVMIGYAAFLARRGAASHPEQRHKNPFELDSVVRMALLLVGVAFLAQAASQFFGDAGLLAISALSGLADVDAATVTVTGMMDRLAPQVAAQAIAVALFSNVAAKAVYAAVLGSAPFRLHMALASLMAAAATGAVLSLTTG</sequence>
<evidence type="ECO:0000256" key="1">
    <source>
        <dbReference type="SAM" id="Phobius"/>
    </source>
</evidence>
<evidence type="ECO:0000259" key="2">
    <source>
        <dbReference type="Pfam" id="PF02308"/>
    </source>
</evidence>
<feature type="transmembrane region" description="Helical" evidence="1">
    <location>
        <begin position="374"/>
        <end position="395"/>
    </location>
</feature>
<keyword evidence="1" id="KW-0472">Membrane</keyword>
<evidence type="ECO:0000313" key="4">
    <source>
        <dbReference type="EMBL" id="PTD17701.1"/>
    </source>
</evidence>
<dbReference type="Pfam" id="PF13194">
    <property type="entry name" value="DUF4010"/>
    <property type="match status" value="1"/>
</dbReference>
<gene>
    <name evidence="4" type="ORF">CV103_17085</name>
</gene>
<feature type="transmembrane region" description="Helical" evidence="1">
    <location>
        <begin position="276"/>
        <end position="296"/>
    </location>
</feature>
<proteinExistence type="predicted"/>
<feature type="transmembrane region" description="Helical" evidence="1">
    <location>
        <begin position="68"/>
        <end position="85"/>
    </location>
</feature>
<feature type="transmembrane region" description="Helical" evidence="1">
    <location>
        <begin position="182"/>
        <end position="202"/>
    </location>
</feature>
<reference evidence="4 5" key="1">
    <citation type="submission" date="2017-11" db="EMBL/GenBank/DDBJ databases">
        <title>Sphingomonas oleivorans sp. nov., isolated from oil-contaminated soil.</title>
        <authorList>
            <person name="Wang L."/>
            <person name="Chen L."/>
        </authorList>
    </citation>
    <scope>NUCLEOTIDE SEQUENCE [LARGE SCALE GENOMIC DNA]</scope>
    <source>
        <strain evidence="4 5">K101</strain>
    </source>
</reference>
<dbReference type="PANTHER" id="PTHR39084">
    <property type="entry name" value="MEMBRANE PROTEIN-RELATED"/>
    <property type="match status" value="1"/>
</dbReference>
<dbReference type="Pfam" id="PF02308">
    <property type="entry name" value="MgtC"/>
    <property type="match status" value="1"/>
</dbReference>
<feature type="transmembrane region" description="Helical" evidence="1">
    <location>
        <begin position="151"/>
        <end position="170"/>
    </location>
</feature>
<feature type="domain" description="MgtC/SapB/SrpB/YhiD N-terminal" evidence="2">
    <location>
        <begin position="10"/>
        <end position="141"/>
    </location>
</feature>
<feature type="domain" description="DUF4010" evidence="3">
    <location>
        <begin position="189"/>
        <end position="397"/>
    </location>
</feature>
<feature type="transmembrane region" description="Helical" evidence="1">
    <location>
        <begin position="97"/>
        <end position="115"/>
    </location>
</feature>